<feature type="compositionally biased region" description="Basic and acidic residues" evidence="1">
    <location>
        <begin position="22"/>
        <end position="35"/>
    </location>
</feature>
<feature type="region of interest" description="Disordered" evidence="1">
    <location>
        <begin position="13"/>
        <end position="49"/>
    </location>
</feature>
<evidence type="ECO:0000313" key="2">
    <source>
        <dbReference type="EMBL" id="BAM79547.1"/>
    </source>
</evidence>
<gene>
    <name evidence="2" type="ORF">CYME_CMG011C</name>
</gene>
<dbReference type="AlphaFoldDB" id="M1VBA1"/>
<reference evidence="2 3" key="1">
    <citation type="journal article" date="2004" name="Nature">
        <title>Genome sequence of the ultrasmall unicellular red alga Cyanidioschyzon merolae 10D.</title>
        <authorList>
            <person name="Matsuzaki M."/>
            <person name="Misumi O."/>
            <person name="Shin-i T."/>
            <person name="Maruyama S."/>
            <person name="Takahara M."/>
            <person name="Miyagishima S."/>
            <person name="Mori T."/>
            <person name="Nishida K."/>
            <person name="Yagisawa F."/>
            <person name="Nishida K."/>
            <person name="Yoshida Y."/>
            <person name="Nishimura Y."/>
            <person name="Nakao S."/>
            <person name="Kobayashi T."/>
            <person name="Momoyama Y."/>
            <person name="Higashiyama T."/>
            <person name="Minoda A."/>
            <person name="Sano M."/>
            <person name="Nomoto H."/>
            <person name="Oishi K."/>
            <person name="Hayashi H."/>
            <person name="Ohta F."/>
            <person name="Nishizaka S."/>
            <person name="Haga S."/>
            <person name="Miura S."/>
            <person name="Morishita T."/>
            <person name="Kabeya Y."/>
            <person name="Terasawa K."/>
            <person name="Suzuki Y."/>
            <person name="Ishii Y."/>
            <person name="Asakawa S."/>
            <person name="Takano H."/>
            <person name="Ohta N."/>
            <person name="Kuroiwa H."/>
            <person name="Tanaka K."/>
            <person name="Shimizu N."/>
            <person name="Sugano S."/>
            <person name="Sato N."/>
            <person name="Nozaki H."/>
            <person name="Ogasawara N."/>
            <person name="Kohara Y."/>
            <person name="Kuroiwa T."/>
        </authorList>
    </citation>
    <scope>NUCLEOTIDE SEQUENCE [LARGE SCALE GENOMIC DNA]</scope>
    <source>
        <strain evidence="2 3">10D</strain>
    </source>
</reference>
<name>M1VBA1_CYAM1</name>
<dbReference type="Gramene" id="CMG011CT">
    <property type="protein sequence ID" value="CMG011CT"/>
    <property type="gene ID" value="CMG011C"/>
</dbReference>
<proteinExistence type="predicted"/>
<dbReference type="GeneID" id="16993329"/>
<sequence>MSLDCSAAQERIVAATGKRTGRRPEANPGRARDESAELTPPTSSESGLTGAALSPAQVAYALVDVERQCVGCSWRAEWTEAANESAYPRSLLRWPPIPTSAVCRACRRLLEVGRNKWLHPAEVQRLEIISQLRTVGVCSYCDPVLFSALRHRHWRLLRLSLGRGALPTPEDLRLEPVTPPSVAAESILSAAERLAGSEREGAAGIQVPELENPSMREPLLVSKSERLQQLNKYRSSSVILPNGTSQTPRTEYPLVASKSAPEALASHPDTYALSKRLQHYDISDCMDALRCKAPGAGYQTAESLASSPRSVRQLERAECACGDRATRSLLPALHVALSRYGAEELRERLRDVNLPDHLLRETQSWTNCLQFHATITPSSQIYVSSACVKCFTLMCHALHIDDESLLSLPNEVLKRANVQRLPPITELEPRGSAECVPSNHRHESGMPGPGMEDGKLAAVPALYLPGLPTLPTSMLTSESAARQNTAGEQTERGSPLVIRMFCGDVHKSYRIWSNRPLQRMFRRFLSTELGLDPEQTAARYRRWDARYLHRSPPVLAGATRHPHCREVFAWDTPASLQLQNHDLIQCELLDVAPQSAVGAERSRE</sequence>
<dbReference type="RefSeq" id="XP_005535833.1">
    <property type="nucleotide sequence ID" value="XM_005535776.1"/>
</dbReference>
<dbReference type="Proteomes" id="UP000007014">
    <property type="component" value="Chromosome 7"/>
</dbReference>
<dbReference type="EMBL" id="AP006489">
    <property type="protein sequence ID" value="BAM79547.1"/>
    <property type="molecule type" value="Genomic_DNA"/>
</dbReference>
<dbReference type="HOGENOM" id="CLU_452266_0_0_1"/>
<keyword evidence="3" id="KW-1185">Reference proteome</keyword>
<protein>
    <submittedName>
        <fullName evidence="2">Uncharacterized protein</fullName>
    </submittedName>
</protein>
<evidence type="ECO:0000313" key="3">
    <source>
        <dbReference type="Proteomes" id="UP000007014"/>
    </source>
</evidence>
<dbReference type="OrthoDB" id="10566622at2759"/>
<organism evidence="2 3">
    <name type="scientific">Cyanidioschyzon merolae (strain NIES-3377 / 10D)</name>
    <name type="common">Unicellular red alga</name>
    <dbReference type="NCBI Taxonomy" id="280699"/>
    <lineage>
        <taxon>Eukaryota</taxon>
        <taxon>Rhodophyta</taxon>
        <taxon>Bangiophyceae</taxon>
        <taxon>Cyanidiales</taxon>
        <taxon>Cyanidiaceae</taxon>
        <taxon>Cyanidioschyzon</taxon>
    </lineage>
</organism>
<accession>M1VBA1</accession>
<evidence type="ECO:0000256" key="1">
    <source>
        <dbReference type="SAM" id="MobiDB-lite"/>
    </source>
</evidence>
<dbReference type="KEGG" id="cme:CYME_CMG011C"/>
<reference evidence="2 3" key="2">
    <citation type="journal article" date="2007" name="BMC Biol.">
        <title>A 100%-complete sequence reveals unusually simple genomic features in the hot-spring red alga Cyanidioschyzon merolae.</title>
        <authorList>
            <person name="Nozaki H."/>
            <person name="Takano H."/>
            <person name="Misumi O."/>
            <person name="Terasawa K."/>
            <person name="Matsuzaki M."/>
            <person name="Maruyama S."/>
            <person name="Nishida K."/>
            <person name="Yagisawa F."/>
            <person name="Yoshida Y."/>
            <person name="Fujiwara T."/>
            <person name="Takio S."/>
            <person name="Tamura K."/>
            <person name="Chung S.J."/>
            <person name="Nakamura S."/>
            <person name="Kuroiwa H."/>
            <person name="Tanaka K."/>
            <person name="Sato N."/>
            <person name="Kuroiwa T."/>
        </authorList>
    </citation>
    <scope>NUCLEOTIDE SEQUENCE [LARGE SCALE GENOMIC DNA]</scope>
    <source>
        <strain evidence="2 3">10D</strain>
    </source>
</reference>